<organism evidence="2 3">
    <name type="scientific">Actinomadura napierensis</name>
    <dbReference type="NCBI Taxonomy" id="267854"/>
    <lineage>
        <taxon>Bacteria</taxon>
        <taxon>Bacillati</taxon>
        <taxon>Actinomycetota</taxon>
        <taxon>Actinomycetes</taxon>
        <taxon>Streptosporangiales</taxon>
        <taxon>Thermomonosporaceae</taxon>
        <taxon>Actinomadura</taxon>
    </lineage>
</organism>
<dbReference type="RefSeq" id="WP_344269539.1">
    <property type="nucleotide sequence ID" value="NZ_BAAAMR010000035.1"/>
</dbReference>
<protein>
    <recommendedName>
        <fullName evidence="4">Sensor histidine kinase</fullName>
    </recommendedName>
</protein>
<proteinExistence type="predicted"/>
<feature type="region of interest" description="Disordered" evidence="1">
    <location>
        <begin position="1"/>
        <end position="40"/>
    </location>
</feature>
<keyword evidence="3" id="KW-1185">Reference proteome</keyword>
<dbReference type="EMBL" id="BAAAMR010000035">
    <property type="protein sequence ID" value="GAA2143241.1"/>
    <property type="molecule type" value="Genomic_DNA"/>
</dbReference>
<accession>A0ABN2ZJJ6</accession>
<evidence type="ECO:0000313" key="3">
    <source>
        <dbReference type="Proteomes" id="UP001501020"/>
    </source>
</evidence>
<comment type="caution">
    <text evidence="2">The sequence shown here is derived from an EMBL/GenBank/DDBJ whole genome shotgun (WGS) entry which is preliminary data.</text>
</comment>
<feature type="compositionally biased region" description="Low complexity" evidence="1">
    <location>
        <begin position="1"/>
        <end position="14"/>
    </location>
</feature>
<dbReference type="Proteomes" id="UP001501020">
    <property type="component" value="Unassembled WGS sequence"/>
</dbReference>
<evidence type="ECO:0008006" key="4">
    <source>
        <dbReference type="Google" id="ProtNLM"/>
    </source>
</evidence>
<name>A0ABN2ZJJ6_9ACTN</name>
<reference evidence="2 3" key="1">
    <citation type="journal article" date="2019" name="Int. J. Syst. Evol. Microbiol.">
        <title>The Global Catalogue of Microorganisms (GCM) 10K type strain sequencing project: providing services to taxonomists for standard genome sequencing and annotation.</title>
        <authorList>
            <consortium name="The Broad Institute Genomics Platform"/>
            <consortium name="The Broad Institute Genome Sequencing Center for Infectious Disease"/>
            <person name="Wu L."/>
            <person name="Ma J."/>
        </authorList>
    </citation>
    <scope>NUCLEOTIDE SEQUENCE [LARGE SCALE GENOMIC DNA]</scope>
    <source>
        <strain evidence="2 3">JCM 13850</strain>
    </source>
</reference>
<sequence length="66" mass="7100">MVTGAGMHMRATGGTRRRRRGRRLRQRGRHAGGPPAGLPRAYAPLRRLAVAVWLADAALAVTALLC</sequence>
<evidence type="ECO:0000256" key="1">
    <source>
        <dbReference type="SAM" id="MobiDB-lite"/>
    </source>
</evidence>
<evidence type="ECO:0000313" key="2">
    <source>
        <dbReference type="EMBL" id="GAA2143241.1"/>
    </source>
</evidence>
<feature type="compositionally biased region" description="Basic residues" evidence="1">
    <location>
        <begin position="15"/>
        <end position="30"/>
    </location>
</feature>
<gene>
    <name evidence="2" type="ORF">GCM10009727_42100</name>
</gene>